<dbReference type="InterPro" id="IPR008210">
    <property type="entry name" value="PEP_carboxykinase_N"/>
</dbReference>
<comment type="similarity">
    <text evidence="2">Belongs to the phosphoenolpyruvate carboxykinase (ATP) family.</text>
</comment>
<reference evidence="8" key="1">
    <citation type="submission" date="2023-07" db="EMBL/GenBank/DDBJ databases">
        <title>draft genome sequence of fig (Ficus carica).</title>
        <authorList>
            <person name="Takahashi T."/>
            <person name="Nishimura K."/>
        </authorList>
    </citation>
    <scope>NUCLEOTIDE SEQUENCE</scope>
</reference>
<name>A0AA88D770_FICCA</name>
<dbReference type="SUPFAM" id="SSF53795">
    <property type="entry name" value="PEP carboxykinase-like"/>
    <property type="match status" value="1"/>
</dbReference>
<dbReference type="InterPro" id="IPR013035">
    <property type="entry name" value="PEP_carboxykinase_C"/>
</dbReference>
<dbReference type="Gene3D" id="3.90.228.20">
    <property type="match status" value="1"/>
</dbReference>
<protein>
    <recommendedName>
        <fullName evidence="3">phosphoenolpyruvate carboxykinase (ATP)</fullName>
        <ecNumber evidence="3">4.1.1.49</ecNumber>
    </recommendedName>
</protein>
<evidence type="ECO:0000256" key="5">
    <source>
        <dbReference type="ARBA" id="ARBA00022840"/>
    </source>
</evidence>
<dbReference type="Pfam" id="PF01293">
    <property type="entry name" value="PEPCK_ATP"/>
    <property type="match status" value="1"/>
</dbReference>
<gene>
    <name evidence="8" type="ORF">TIFTF001_013353</name>
</gene>
<dbReference type="EC" id="4.1.1.49" evidence="3"/>
<proteinExistence type="inferred from homology"/>
<evidence type="ECO:0000313" key="8">
    <source>
        <dbReference type="EMBL" id="GMN44157.1"/>
    </source>
</evidence>
<dbReference type="Proteomes" id="UP001187192">
    <property type="component" value="Unassembled WGS sequence"/>
</dbReference>
<comment type="catalytic activity">
    <reaction evidence="7">
        <text>oxaloacetate + ATP = phosphoenolpyruvate + ADP + CO2</text>
        <dbReference type="Rhea" id="RHEA:18617"/>
        <dbReference type="ChEBI" id="CHEBI:16452"/>
        <dbReference type="ChEBI" id="CHEBI:16526"/>
        <dbReference type="ChEBI" id="CHEBI:30616"/>
        <dbReference type="ChEBI" id="CHEBI:58702"/>
        <dbReference type="ChEBI" id="CHEBI:456216"/>
        <dbReference type="EC" id="4.1.1.49"/>
    </reaction>
</comment>
<evidence type="ECO:0000256" key="7">
    <source>
        <dbReference type="ARBA" id="ARBA00047371"/>
    </source>
</evidence>
<comment type="pathway">
    <text evidence="1">Carbohydrate biosynthesis; gluconeogenesis.</text>
</comment>
<organism evidence="8 9">
    <name type="scientific">Ficus carica</name>
    <name type="common">Common fig</name>
    <dbReference type="NCBI Taxonomy" id="3494"/>
    <lineage>
        <taxon>Eukaryota</taxon>
        <taxon>Viridiplantae</taxon>
        <taxon>Streptophyta</taxon>
        <taxon>Embryophyta</taxon>
        <taxon>Tracheophyta</taxon>
        <taxon>Spermatophyta</taxon>
        <taxon>Magnoliopsida</taxon>
        <taxon>eudicotyledons</taxon>
        <taxon>Gunneridae</taxon>
        <taxon>Pentapetalae</taxon>
        <taxon>rosids</taxon>
        <taxon>fabids</taxon>
        <taxon>Rosales</taxon>
        <taxon>Moraceae</taxon>
        <taxon>Ficeae</taxon>
        <taxon>Ficus</taxon>
    </lineage>
</organism>
<dbReference type="GO" id="GO:0006094">
    <property type="term" value="P:gluconeogenesis"/>
    <property type="evidence" value="ECO:0007669"/>
    <property type="project" value="InterPro"/>
</dbReference>
<keyword evidence="6" id="KW-0456">Lyase</keyword>
<dbReference type="InterPro" id="IPR001272">
    <property type="entry name" value="PEP_carboxykinase_ATP"/>
</dbReference>
<keyword evidence="4" id="KW-0547">Nucleotide-binding</keyword>
<evidence type="ECO:0000256" key="3">
    <source>
        <dbReference type="ARBA" id="ARBA00012363"/>
    </source>
</evidence>
<comment type="caution">
    <text evidence="8">The sequence shown here is derived from an EMBL/GenBank/DDBJ whole genome shotgun (WGS) entry which is preliminary data.</text>
</comment>
<evidence type="ECO:0000256" key="1">
    <source>
        <dbReference type="ARBA" id="ARBA00004742"/>
    </source>
</evidence>
<accession>A0AA88D770</accession>
<dbReference type="Gene3D" id="3.40.449.10">
    <property type="entry name" value="Phosphoenolpyruvate Carboxykinase, domain 1"/>
    <property type="match status" value="1"/>
</dbReference>
<dbReference type="GO" id="GO:0005829">
    <property type="term" value="C:cytosol"/>
    <property type="evidence" value="ECO:0007669"/>
    <property type="project" value="TreeGrafter"/>
</dbReference>
<dbReference type="AlphaFoldDB" id="A0AA88D770"/>
<dbReference type="GO" id="GO:0005524">
    <property type="term" value="F:ATP binding"/>
    <property type="evidence" value="ECO:0007669"/>
    <property type="project" value="UniProtKB-KW"/>
</dbReference>
<evidence type="ECO:0000256" key="6">
    <source>
        <dbReference type="ARBA" id="ARBA00023239"/>
    </source>
</evidence>
<evidence type="ECO:0000313" key="9">
    <source>
        <dbReference type="Proteomes" id="UP001187192"/>
    </source>
</evidence>
<evidence type="ECO:0000256" key="2">
    <source>
        <dbReference type="ARBA" id="ARBA00006052"/>
    </source>
</evidence>
<dbReference type="PANTHER" id="PTHR30031:SF2">
    <property type="entry name" value="PHOSPHOENOLPYRUVATE CARBOXYKINASE (ATP)"/>
    <property type="match status" value="1"/>
</dbReference>
<dbReference type="PANTHER" id="PTHR30031">
    <property type="entry name" value="PHOSPHOENOLPYRUVATE CARBOXYKINASE ATP"/>
    <property type="match status" value="1"/>
</dbReference>
<keyword evidence="5" id="KW-0067">ATP-binding</keyword>
<dbReference type="GO" id="GO:0004612">
    <property type="term" value="F:phosphoenolpyruvate carboxykinase (ATP) activity"/>
    <property type="evidence" value="ECO:0007669"/>
    <property type="project" value="UniProtKB-EC"/>
</dbReference>
<keyword evidence="9" id="KW-1185">Reference proteome</keyword>
<evidence type="ECO:0000256" key="4">
    <source>
        <dbReference type="ARBA" id="ARBA00022741"/>
    </source>
</evidence>
<dbReference type="EMBL" id="BTGU01000018">
    <property type="protein sequence ID" value="GMN44157.1"/>
    <property type="molecule type" value="Genomic_DNA"/>
</dbReference>
<dbReference type="SUPFAM" id="SSF68923">
    <property type="entry name" value="PEP carboxykinase N-terminal domain"/>
    <property type="match status" value="1"/>
</dbReference>
<sequence>MEKKASPLESKSQNLNWVCGFSQFAAGDFTISEFRGHASCLATPLAWLCFAFASVGLGSFLAAEKTKPTCPSATEAEDDPGFSYGRNCALAGKGVFAKDKALRNLNACELQQHGATISESFSGLPLHIRGNVLEGAPGISKAQFNRLLEQALFHVLFWISYVSSHTSSISNVFVHDAPTGSSPKCDAKVRVISDSPSAVLSLSIIRRKTPTRAVSHDSCPLTVYVATSVSPGIGDSIGLGSEGTNGFITGDIDRSSLILFGKAFLDANGTKEALSALSGPIIAARGGLPLSARLFVIGESMVLFFASENTIKRCADKLVSSNAGVVLSSQGVTTLFQDGTYCGSNLFKSPAAVIFASSYSCSIIPSISRLSPDQAAYHFLAGYQNGKFVPVYTKGPSSSEPLELAKTLLSKLKEHHIPSFLVNVLDGDKRLSGVEFSKLVESTFSNNIPPLQAKGSHSLS</sequence>